<feature type="domain" description="HTH lysR-type" evidence="5">
    <location>
        <begin position="5"/>
        <end position="62"/>
    </location>
</feature>
<dbReference type="InterPro" id="IPR036388">
    <property type="entry name" value="WH-like_DNA-bd_sf"/>
</dbReference>
<dbReference type="SUPFAM" id="SSF53850">
    <property type="entry name" value="Periplasmic binding protein-like II"/>
    <property type="match status" value="1"/>
</dbReference>
<dbReference type="GO" id="GO:0000976">
    <property type="term" value="F:transcription cis-regulatory region binding"/>
    <property type="evidence" value="ECO:0007669"/>
    <property type="project" value="TreeGrafter"/>
</dbReference>
<proteinExistence type="inferred from homology"/>
<dbReference type="PRINTS" id="PR00039">
    <property type="entry name" value="HTHLYSR"/>
</dbReference>
<dbReference type="GO" id="GO:0003700">
    <property type="term" value="F:DNA-binding transcription factor activity"/>
    <property type="evidence" value="ECO:0007669"/>
    <property type="project" value="InterPro"/>
</dbReference>
<dbReference type="InterPro" id="IPR005119">
    <property type="entry name" value="LysR_subst-bd"/>
</dbReference>
<dbReference type="PANTHER" id="PTHR30126:SF40">
    <property type="entry name" value="HTH-TYPE TRANSCRIPTIONAL REGULATOR GLTR"/>
    <property type="match status" value="1"/>
</dbReference>
<evidence type="ECO:0000256" key="4">
    <source>
        <dbReference type="ARBA" id="ARBA00023163"/>
    </source>
</evidence>
<dbReference type="FunFam" id="1.10.10.10:FF:000001">
    <property type="entry name" value="LysR family transcriptional regulator"/>
    <property type="match status" value="1"/>
</dbReference>
<dbReference type="PANTHER" id="PTHR30126">
    <property type="entry name" value="HTH-TYPE TRANSCRIPTIONAL REGULATOR"/>
    <property type="match status" value="1"/>
</dbReference>
<evidence type="ECO:0000256" key="3">
    <source>
        <dbReference type="ARBA" id="ARBA00023125"/>
    </source>
</evidence>
<dbReference type="InterPro" id="IPR036390">
    <property type="entry name" value="WH_DNA-bd_sf"/>
</dbReference>
<evidence type="ECO:0000256" key="2">
    <source>
        <dbReference type="ARBA" id="ARBA00023015"/>
    </source>
</evidence>
<sequence>MASRPDIDDLELVVAVARCGSIGAAARSVRLSQPAASARLTRLERRVGLRLFQRDTTGARPTAAGAELARQAEHILGHLDRVFAAAQSADTARPIVVGTFASMAAALFPVLDALLPDAVVDQRVDHGDRLIEWVAEGTMDAALVAIAEQVELPRGTQSRSVGGDELVWFRPAGVAGPGAGRTPLRDREVVCYTYDMQGAPTRQRLTLLGATVRRGASVPTTVAMARRRGHLAVLPRSAVATDLRPGEVIDRLPFRTRLRLSLVTRRPGHPKLLAVLPRLRAELGLT</sequence>
<evidence type="ECO:0000313" key="6">
    <source>
        <dbReference type="EMBL" id="BCJ34444.1"/>
    </source>
</evidence>
<protein>
    <submittedName>
        <fullName evidence="6">Putative LysR-family transcriptional regulator</fullName>
    </submittedName>
</protein>
<dbReference type="Proteomes" id="UP000611640">
    <property type="component" value="Chromosome"/>
</dbReference>
<name>A0A7R7HWX0_9ACTN</name>
<keyword evidence="7" id="KW-1185">Reference proteome</keyword>
<accession>A0A7R7HWX0</accession>
<dbReference type="SUPFAM" id="SSF46785">
    <property type="entry name" value="Winged helix' DNA-binding domain"/>
    <property type="match status" value="1"/>
</dbReference>
<reference evidence="6 7" key="1">
    <citation type="submission" date="2020-08" db="EMBL/GenBank/DDBJ databases">
        <title>Whole genome shotgun sequence of Actinocatenispora thailandica NBRC 105041.</title>
        <authorList>
            <person name="Komaki H."/>
            <person name="Tamura T."/>
        </authorList>
    </citation>
    <scope>NUCLEOTIDE SEQUENCE [LARGE SCALE GENOMIC DNA]</scope>
    <source>
        <strain evidence="6 7">NBRC 105041</strain>
    </source>
</reference>
<dbReference type="Gene3D" id="3.40.190.10">
    <property type="entry name" value="Periplasmic binding protein-like II"/>
    <property type="match status" value="2"/>
</dbReference>
<dbReference type="Pfam" id="PF03466">
    <property type="entry name" value="LysR_substrate"/>
    <property type="match status" value="1"/>
</dbReference>
<evidence type="ECO:0000256" key="1">
    <source>
        <dbReference type="ARBA" id="ARBA00009437"/>
    </source>
</evidence>
<keyword evidence="3" id="KW-0238">DNA-binding</keyword>
<gene>
    <name evidence="6" type="ORF">Athai_19470</name>
</gene>
<dbReference type="PROSITE" id="PS50931">
    <property type="entry name" value="HTH_LYSR"/>
    <property type="match status" value="1"/>
</dbReference>
<dbReference type="EMBL" id="AP023355">
    <property type="protein sequence ID" value="BCJ34444.1"/>
    <property type="molecule type" value="Genomic_DNA"/>
</dbReference>
<evidence type="ECO:0000259" key="5">
    <source>
        <dbReference type="PROSITE" id="PS50931"/>
    </source>
</evidence>
<dbReference type="Pfam" id="PF00126">
    <property type="entry name" value="HTH_1"/>
    <property type="match status" value="1"/>
</dbReference>
<dbReference type="KEGG" id="atl:Athai_19470"/>
<dbReference type="InterPro" id="IPR000847">
    <property type="entry name" value="LysR_HTH_N"/>
</dbReference>
<evidence type="ECO:0000313" key="7">
    <source>
        <dbReference type="Proteomes" id="UP000611640"/>
    </source>
</evidence>
<keyword evidence="4" id="KW-0804">Transcription</keyword>
<dbReference type="RefSeq" id="WP_203961178.1">
    <property type="nucleotide sequence ID" value="NZ_AP023355.1"/>
</dbReference>
<keyword evidence="2" id="KW-0805">Transcription regulation</keyword>
<organism evidence="6 7">
    <name type="scientific">Actinocatenispora thailandica</name>
    <dbReference type="NCBI Taxonomy" id="227318"/>
    <lineage>
        <taxon>Bacteria</taxon>
        <taxon>Bacillati</taxon>
        <taxon>Actinomycetota</taxon>
        <taxon>Actinomycetes</taxon>
        <taxon>Micromonosporales</taxon>
        <taxon>Micromonosporaceae</taxon>
        <taxon>Actinocatenispora</taxon>
    </lineage>
</organism>
<dbReference type="Gene3D" id="1.10.10.10">
    <property type="entry name" value="Winged helix-like DNA-binding domain superfamily/Winged helix DNA-binding domain"/>
    <property type="match status" value="1"/>
</dbReference>
<comment type="similarity">
    <text evidence="1">Belongs to the LysR transcriptional regulatory family.</text>
</comment>
<dbReference type="AlphaFoldDB" id="A0A7R7HWX0"/>